<feature type="compositionally biased region" description="Low complexity" evidence="1">
    <location>
        <begin position="326"/>
        <end position="337"/>
    </location>
</feature>
<evidence type="ECO:0000313" key="2">
    <source>
        <dbReference type="EMBL" id="CAE7271908.1"/>
    </source>
</evidence>
<dbReference type="EMBL" id="CAJNIZ010008787">
    <property type="protein sequence ID" value="CAE7271908.1"/>
    <property type="molecule type" value="Genomic_DNA"/>
</dbReference>
<feature type="compositionally biased region" description="Polar residues" evidence="1">
    <location>
        <begin position="363"/>
        <end position="382"/>
    </location>
</feature>
<feature type="region of interest" description="Disordered" evidence="1">
    <location>
        <begin position="244"/>
        <end position="382"/>
    </location>
</feature>
<feature type="compositionally biased region" description="Basic and acidic residues" evidence="1">
    <location>
        <begin position="244"/>
        <end position="264"/>
    </location>
</feature>
<reference evidence="2" key="1">
    <citation type="submission" date="2021-02" db="EMBL/GenBank/DDBJ databases">
        <authorList>
            <person name="Dougan E. K."/>
            <person name="Rhodes N."/>
            <person name="Thang M."/>
            <person name="Chan C."/>
        </authorList>
    </citation>
    <scope>NUCLEOTIDE SEQUENCE</scope>
</reference>
<comment type="caution">
    <text evidence="2">The sequence shown here is derived from an EMBL/GenBank/DDBJ whole genome shotgun (WGS) entry which is preliminary data.</text>
</comment>
<name>A0A812MKK1_SYMPI</name>
<organism evidence="2 3">
    <name type="scientific">Symbiodinium pilosum</name>
    <name type="common">Dinoflagellate</name>
    <dbReference type="NCBI Taxonomy" id="2952"/>
    <lineage>
        <taxon>Eukaryota</taxon>
        <taxon>Sar</taxon>
        <taxon>Alveolata</taxon>
        <taxon>Dinophyceae</taxon>
        <taxon>Suessiales</taxon>
        <taxon>Symbiodiniaceae</taxon>
        <taxon>Symbiodinium</taxon>
    </lineage>
</organism>
<sequence>KPRNQQLRQGAEPRAQARARYGPLITCRDLEDYATIRLDCSSTKPSGFKYWSLWASPAAASFENRQLKRVDASSAVRKKENRAGVQSVARELQESIPTQEQTDMETSLFTSWTDTVDCGLLQEVLKLLASNQRRRQMLEAAQRIKETRRKQAEKPVGGRQLWLGPGSCQVRWRRQRHGARMRSHAPSTLVNNYWAAMLDAVMEEVPPEILRRVAAQTAAVYNRVHEDVTPSHLLALRIALRERATAADRDRSARQEQAGEREQNSTEESGARGEGSMEEEEEQQEPPKLSARRQGQIPHQKKKTLKLIQQEPVAMEPINIGETEPETNAANQTTQTGTRRRAAAEGAQDRDIARQDDWRQWLPRSQANDGDQAEQAGSSREA</sequence>
<feature type="non-terminal residue" evidence="2">
    <location>
        <position position="1"/>
    </location>
</feature>
<dbReference type="Proteomes" id="UP000649617">
    <property type="component" value="Unassembled WGS sequence"/>
</dbReference>
<dbReference type="AlphaFoldDB" id="A0A812MKK1"/>
<proteinExistence type="predicted"/>
<evidence type="ECO:0000313" key="3">
    <source>
        <dbReference type="Proteomes" id="UP000649617"/>
    </source>
</evidence>
<keyword evidence="3" id="KW-1185">Reference proteome</keyword>
<accession>A0A812MKK1</accession>
<feature type="non-terminal residue" evidence="2">
    <location>
        <position position="382"/>
    </location>
</feature>
<evidence type="ECO:0000256" key="1">
    <source>
        <dbReference type="SAM" id="MobiDB-lite"/>
    </source>
</evidence>
<feature type="compositionally biased region" description="Basic and acidic residues" evidence="1">
    <location>
        <begin position="347"/>
        <end position="359"/>
    </location>
</feature>
<protein>
    <submittedName>
        <fullName evidence="2">Uncharacterized protein</fullName>
    </submittedName>
</protein>
<gene>
    <name evidence="2" type="ORF">SPIL2461_LOCUS5991</name>
</gene>